<feature type="region of interest" description="Disordered" evidence="1">
    <location>
        <begin position="82"/>
        <end position="115"/>
    </location>
</feature>
<evidence type="ECO:0000256" key="1">
    <source>
        <dbReference type="SAM" id="MobiDB-lite"/>
    </source>
</evidence>
<name>A0A4S8LI10_DENBC</name>
<keyword evidence="3" id="KW-1185">Reference proteome</keyword>
<gene>
    <name evidence="2" type="ORF">K435DRAFT_969574</name>
</gene>
<accession>A0A4S8LI10</accession>
<reference evidence="2 3" key="1">
    <citation type="journal article" date="2019" name="Nat. Ecol. Evol.">
        <title>Megaphylogeny resolves global patterns of mushroom evolution.</title>
        <authorList>
            <person name="Varga T."/>
            <person name="Krizsan K."/>
            <person name="Foldi C."/>
            <person name="Dima B."/>
            <person name="Sanchez-Garcia M."/>
            <person name="Sanchez-Ramirez S."/>
            <person name="Szollosi G.J."/>
            <person name="Szarkandi J.G."/>
            <person name="Papp V."/>
            <person name="Albert L."/>
            <person name="Andreopoulos W."/>
            <person name="Angelini C."/>
            <person name="Antonin V."/>
            <person name="Barry K.W."/>
            <person name="Bougher N.L."/>
            <person name="Buchanan P."/>
            <person name="Buyck B."/>
            <person name="Bense V."/>
            <person name="Catcheside P."/>
            <person name="Chovatia M."/>
            <person name="Cooper J."/>
            <person name="Damon W."/>
            <person name="Desjardin D."/>
            <person name="Finy P."/>
            <person name="Geml J."/>
            <person name="Haridas S."/>
            <person name="Hughes K."/>
            <person name="Justo A."/>
            <person name="Karasinski D."/>
            <person name="Kautmanova I."/>
            <person name="Kiss B."/>
            <person name="Kocsube S."/>
            <person name="Kotiranta H."/>
            <person name="LaButti K.M."/>
            <person name="Lechner B.E."/>
            <person name="Liimatainen K."/>
            <person name="Lipzen A."/>
            <person name="Lukacs Z."/>
            <person name="Mihaltcheva S."/>
            <person name="Morgado L.N."/>
            <person name="Niskanen T."/>
            <person name="Noordeloos M.E."/>
            <person name="Ohm R.A."/>
            <person name="Ortiz-Santana B."/>
            <person name="Ovrebo C."/>
            <person name="Racz N."/>
            <person name="Riley R."/>
            <person name="Savchenko A."/>
            <person name="Shiryaev A."/>
            <person name="Soop K."/>
            <person name="Spirin V."/>
            <person name="Szebenyi C."/>
            <person name="Tomsovsky M."/>
            <person name="Tulloss R.E."/>
            <person name="Uehling J."/>
            <person name="Grigoriev I.V."/>
            <person name="Vagvolgyi C."/>
            <person name="Papp T."/>
            <person name="Martin F.M."/>
            <person name="Miettinen O."/>
            <person name="Hibbett D.S."/>
            <person name="Nagy L.G."/>
        </authorList>
    </citation>
    <scope>NUCLEOTIDE SEQUENCE [LARGE SCALE GENOMIC DNA]</scope>
    <source>
        <strain evidence="2 3">CBS 962.96</strain>
    </source>
</reference>
<protein>
    <submittedName>
        <fullName evidence="2">Uncharacterized protein</fullName>
    </submittedName>
</protein>
<sequence length="124" mass="14227">MTSTDDLRDAAALDINISDDKISLVLEKVVLKGKRPTGVQVEHERRLSRGLGGTQLDERRDWNEELSVADEQHRFYRYVGYTPGTSDCTRKTEEDNEEKEENKDEVGLADDSDDCSERWCSREC</sequence>
<proteinExistence type="predicted"/>
<organism evidence="2 3">
    <name type="scientific">Dendrothele bispora (strain CBS 962.96)</name>
    <dbReference type="NCBI Taxonomy" id="1314807"/>
    <lineage>
        <taxon>Eukaryota</taxon>
        <taxon>Fungi</taxon>
        <taxon>Dikarya</taxon>
        <taxon>Basidiomycota</taxon>
        <taxon>Agaricomycotina</taxon>
        <taxon>Agaricomycetes</taxon>
        <taxon>Agaricomycetidae</taxon>
        <taxon>Agaricales</taxon>
        <taxon>Agaricales incertae sedis</taxon>
        <taxon>Dendrothele</taxon>
    </lineage>
</organism>
<dbReference type="AlphaFoldDB" id="A0A4S8LI10"/>
<dbReference type="Proteomes" id="UP000297245">
    <property type="component" value="Unassembled WGS sequence"/>
</dbReference>
<evidence type="ECO:0000313" key="3">
    <source>
        <dbReference type="Proteomes" id="UP000297245"/>
    </source>
</evidence>
<evidence type="ECO:0000313" key="2">
    <source>
        <dbReference type="EMBL" id="THU88218.1"/>
    </source>
</evidence>
<dbReference type="EMBL" id="ML179417">
    <property type="protein sequence ID" value="THU88218.1"/>
    <property type="molecule type" value="Genomic_DNA"/>
</dbReference>